<dbReference type="EMBL" id="CAJJDP010000067">
    <property type="protein sequence ID" value="CAD8177314.1"/>
    <property type="molecule type" value="Genomic_DNA"/>
</dbReference>
<gene>
    <name evidence="1" type="ORF">POCTA_138.1.T0680239</name>
</gene>
<proteinExistence type="predicted"/>
<sequence>MPLEVVHKIQFSEASLQYQKGFKAMPDTASFALNTSIMTQNIDRLYLMCYHLGQVNRVNLFIKSFYKFNLFVSRLSTKNEIESQDCNLYQSINKQQAFQSSKQNGLFLSRSTIIVELFASFRYQPGMNQRIIYIYTFIQRNAFEMYTLKIQICILFIKYQCIYIFTVST</sequence>
<dbReference type="Proteomes" id="UP000683925">
    <property type="component" value="Unassembled WGS sequence"/>
</dbReference>
<name>A0A8S1VJB5_PAROT</name>
<protein>
    <submittedName>
        <fullName evidence="1">Uncharacterized protein</fullName>
    </submittedName>
</protein>
<comment type="caution">
    <text evidence="1">The sequence shown here is derived from an EMBL/GenBank/DDBJ whole genome shotgun (WGS) entry which is preliminary data.</text>
</comment>
<organism evidence="1 2">
    <name type="scientific">Paramecium octaurelia</name>
    <dbReference type="NCBI Taxonomy" id="43137"/>
    <lineage>
        <taxon>Eukaryota</taxon>
        <taxon>Sar</taxon>
        <taxon>Alveolata</taxon>
        <taxon>Ciliophora</taxon>
        <taxon>Intramacronucleata</taxon>
        <taxon>Oligohymenophorea</taxon>
        <taxon>Peniculida</taxon>
        <taxon>Parameciidae</taxon>
        <taxon>Paramecium</taxon>
    </lineage>
</organism>
<dbReference type="AlphaFoldDB" id="A0A8S1VJB5"/>
<keyword evidence="2" id="KW-1185">Reference proteome</keyword>
<evidence type="ECO:0000313" key="2">
    <source>
        <dbReference type="Proteomes" id="UP000683925"/>
    </source>
</evidence>
<reference evidence="1" key="1">
    <citation type="submission" date="2021-01" db="EMBL/GenBank/DDBJ databases">
        <authorList>
            <consortium name="Genoscope - CEA"/>
            <person name="William W."/>
        </authorList>
    </citation>
    <scope>NUCLEOTIDE SEQUENCE</scope>
</reference>
<accession>A0A8S1VJB5</accession>
<evidence type="ECO:0000313" key="1">
    <source>
        <dbReference type="EMBL" id="CAD8177314.1"/>
    </source>
</evidence>